<accession>A0A8J6TJ96</accession>
<dbReference type="PRINTS" id="PR00702">
    <property type="entry name" value="ACRIFLAVINRP"/>
</dbReference>
<sequence length="1063" mass="117110">MKLIDTAIKKPVTVTVGVLLLVLFGFISLFRIPIQLTPNVDLQEISILTTWRGASPVEVEREVVEAQEEELKNVDGLVEMKSESRDSSAFISLIFEIGTDTDEALLRVSNSLERVKKYPDDVEKPIIKSGGRREQAIAWMVLQALPDYQGVLQQEYDFVDEHIKPRLERISGVSSSNIYGGWERQIQVVVDTDALSARKVTIPELVRALDIENKNISAGNFDEGKRRYIARTVGEYSSPEDVSNVIIKRVNGIPVAVGDIAGVEFGFKDAEFVVRHRGTPTIVFNAVREPGSNVLVVMKKLQAALLELNENLLKEKHLKIVLVYDYTRYIYSAINLVRENIFAGGSLAILVLLIFLRNFASTVIVAVAIPISVIGTFLIMTLMGRNINVVSLAGLSFAVGMVVDNSIVVFENIFRHREMGKDRRQAAYDGTVEVWGAVLASTLTTVAVFLPIVFVQEEAGQLFRDIAIAISGAVTLSLIISITVIPTLSSKILGKVQKNNNTLIKSEGIFAFIRRPFNYIARGLNAFAGGFINYTTRFVYWMCGLVAARVGVAVTMILVALGLAYFLMPKTEYMPEGNREILYGILLPPPGYNLNELEKIGETVEKDLLPLIEDEGQKSVLAEKLNLPPASNFFYVARGQSVFMGIVSKVQERTRELLPYVYSVLRKIPGMIAIVQQPSLFSRNIGEGRSIEIEIKGPDLEKLISLGRQIYGLSAQALPDAQIRPIPGLDLGNPEMRIIPNRERLTRLGMTTSDLGLIVDTIVDEAKASTYRLHGDEIDLVVKSKEGKLERTQDLPRFPVVAPSGEKVTLNSLAEIKLEEGPIQINHIDSQRSITLQVIPSRTMALEAAMEIVTEKVVGPIKAGGGLSSLYSIKLGGTADDLTRTRKALMWNFILALVISYLLMSALFENFFYPFIILFSVPLAAAGGFVGLLLVNTFKTYQPLDIITMLGFVILVGIVVNNAILIVHQTLNNMRDSNMLPRDAITESVRSRIRPIYMSAITTVTAMLPLVLAPGAGSEFYRGLGSVVVGGLLISTVFTIFLIPALLSLAFDAGQSLKKSFSR</sequence>
<dbReference type="Gene3D" id="3.30.2090.10">
    <property type="entry name" value="Multidrug efflux transporter AcrB TolC docking domain, DN and DC subdomains"/>
    <property type="match status" value="2"/>
</dbReference>
<dbReference type="GO" id="GO:0042910">
    <property type="term" value="F:xenobiotic transmembrane transporter activity"/>
    <property type="evidence" value="ECO:0007669"/>
    <property type="project" value="TreeGrafter"/>
</dbReference>
<feature type="transmembrane region" description="Helical" evidence="1">
    <location>
        <begin position="946"/>
        <end position="967"/>
    </location>
</feature>
<dbReference type="Proteomes" id="UP000605201">
    <property type="component" value="Unassembled WGS sequence"/>
</dbReference>
<evidence type="ECO:0000256" key="1">
    <source>
        <dbReference type="SAM" id="Phobius"/>
    </source>
</evidence>
<dbReference type="Pfam" id="PF00873">
    <property type="entry name" value="ACR_tran"/>
    <property type="match status" value="1"/>
</dbReference>
<proteinExistence type="predicted"/>
<feature type="transmembrane region" description="Helical" evidence="1">
    <location>
        <begin position="915"/>
        <end position="934"/>
    </location>
</feature>
<protein>
    <submittedName>
        <fullName evidence="2">Efflux RND transporter permease subunit</fullName>
    </submittedName>
</protein>
<keyword evidence="1" id="KW-0812">Transmembrane</keyword>
<name>A0A8J6TJ96_9BACT</name>
<feature type="transmembrane region" description="Helical" evidence="1">
    <location>
        <begin position="12"/>
        <end position="30"/>
    </location>
</feature>
<feature type="transmembrane region" description="Helical" evidence="1">
    <location>
        <begin position="538"/>
        <end position="568"/>
    </location>
</feature>
<feature type="transmembrane region" description="Helical" evidence="1">
    <location>
        <begin position="389"/>
        <end position="414"/>
    </location>
</feature>
<dbReference type="InterPro" id="IPR027463">
    <property type="entry name" value="AcrB_DN_DC_subdom"/>
</dbReference>
<comment type="caution">
    <text evidence="2">The sequence shown here is derived from an EMBL/GenBank/DDBJ whole genome shotgun (WGS) entry which is preliminary data.</text>
</comment>
<feature type="transmembrane region" description="Helical" evidence="1">
    <location>
        <begin position="889"/>
        <end position="908"/>
    </location>
</feature>
<feature type="transmembrane region" description="Helical" evidence="1">
    <location>
        <begin position="340"/>
        <end position="356"/>
    </location>
</feature>
<dbReference type="SUPFAM" id="SSF82866">
    <property type="entry name" value="Multidrug efflux transporter AcrB transmembrane domain"/>
    <property type="match status" value="2"/>
</dbReference>
<keyword evidence="1" id="KW-0472">Membrane</keyword>
<feature type="transmembrane region" description="Helical" evidence="1">
    <location>
        <begin position="466"/>
        <end position="488"/>
    </location>
</feature>
<evidence type="ECO:0000313" key="3">
    <source>
        <dbReference type="Proteomes" id="UP000605201"/>
    </source>
</evidence>
<dbReference type="AlphaFoldDB" id="A0A8J6TJ96"/>
<feature type="transmembrane region" description="Helical" evidence="1">
    <location>
        <begin position="434"/>
        <end position="454"/>
    </location>
</feature>
<feature type="transmembrane region" description="Helical" evidence="1">
    <location>
        <begin position="996"/>
        <end position="1016"/>
    </location>
</feature>
<feature type="transmembrane region" description="Helical" evidence="1">
    <location>
        <begin position="1028"/>
        <end position="1051"/>
    </location>
</feature>
<reference evidence="2 3" key="1">
    <citation type="submission" date="2020-08" db="EMBL/GenBank/DDBJ databases">
        <title>Bridging the membrane lipid divide: bacteria of the FCB group superphylum have the potential to synthesize archaeal ether lipids.</title>
        <authorList>
            <person name="Villanueva L."/>
            <person name="Von Meijenfeldt F.A.B."/>
            <person name="Westbye A.B."/>
            <person name="Yadav S."/>
            <person name="Hopmans E.C."/>
            <person name="Dutilh B.E."/>
            <person name="Sinninghe Damste J.S."/>
        </authorList>
    </citation>
    <scope>NUCLEOTIDE SEQUENCE [LARGE SCALE GENOMIC DNA]</scope>
    <source>
        <strain evidence="2">NIOZ-UU17</strain>
    </source>
</reference>
<dbReference type="PANTHER" id="PTHR32063:SF0">
    <property type="entry name" value="SWARMING MOTILITY PROTEIN SWRC"/>
    <property type="match status" value="1"/>
</dbReference>
<dbReference type="Gene3D" id="1.20.1640.10">
    <property type="entry name" value="Multidrug efflux transporter AcrB transmembrane domain"/>
    <property type="match status" value="2"/>
</dbReference>
<gene>
    <name evidence="2" type="ORF">H8D96_02070</name>
</gene>
<dbReference type="GO" id="GO:0005886">
    <property type="term" value="C:plasma membrane"/>
    <property type="evidence" value="ECO:0007669"/>
    <property type="project" value="TreeGrafter"/>
</dbReference>
<dbReference type="InterPro" id="IPR001036">
    <property type="entry name" value="Acrflvin-R"/>
</dbReference>
<dbReference type="SUPFAM" id="SSF82714">
    <property type="entry name" value="Multidrug efflux transporter AcrB TolC docking domain, DN and DC subdomains"/>
    <property type="match status" value="2"/>
</dbReference>
<dbReference type="PANTHER" id="PTHR32063">
    <property type="match status" value="1"/>
</dbReference>
<dbReference type="Gene3D" id="3.30.70.1430">
    <property type="entry name" value="Multidrug efflux transporter AcrB pore domain"/>
    <property type="match status" value="2"/>
</dbReference>
<keyword evidence="1" id="KW-1133">Transmembrane helix</keyword>
<evidence type="ECO:0000313" key="2">
    <source>
        <dbReference type="EMBL" id="MBC8430684.1"/>
    </source>
</evidence>
<dbReference type="Gene3D" id="3.30.70.1320">
    <property type="entry name" value="Multidrug efflux transporter AcrB pore domain like"/>
    <property type="match status" value="1"/>
</dbReference>
<dbReference type="SUPFAM" id="SSF82693">
    <property type="entry name" value="Multidrug efflux transporter AcrB pore domain, PN1, PN2, PC1 and PC2 subdomains"/>
    <property type="match status" value="2"/>
</dbReference>
<dbReference type="Gene3D" id="3.30.70.1440">
    <property type="entry name" value="Multidrug efflux transporter AcrB pore domain"/>
    <property type="match status" value="1"/>
</dbReference>
<organism evidence="2 3">
    <name type="scientific">Candidatus Desulfatibia vada</name>
    <dbReference type="NCBI Taxonomy" id="2841696"/>
    <lineage>
        <taxon>Bacteria</taxon>
        <taxon>Pseudomonadati</taxon>
        <taxon>Thermodesulfobacteriota</taxon>
        <taxon>Desulfobacteria</taxon>
        <taxon>Desulfobacterales</taxon>
        <taxon>Desulfobacterales incertae sedis</taxon>
        <taxon>Candidatus Desulfatibia</taxon>
    </lineage>
</organism>
<dbReference type="EMBL" id="JACNIG010000069">
    <property type="protein sequence ID" value="MBC8430684.1"/>
    <property type="molecule type" value="Genomic_DNA"/>
</dbReference>
<feature type="transmembrane region" description="Helical" evidence="1">
    <location>
        <begin position="363"/>
        <end position="383"/>
    </location>
</feature>